<comment type="subcellular location">
    <subcellularLocation>
        <location evidence="1">Cytoplasm</location>
        <location evidence="1">Cytosol</location>
    </subcellularLocation>
</comment>
<evidence type="ECO:0000256" key="2">
    <source>
        <dbReference type="ARBA" id="ARBA00022490"/>
    </source>
</evidence>
<reference evidence="11" key="1">
    <citation type="submission" date="2015-09" db="EMBL/GenBank/DDBJ databases">
        <authorList>
            <person name="Wen C.-M."/>
            <person name="Hong J.-R."/>
        </authorList>
    </citation>
    <scope>NUCLEOTIDE SEQUENCE [LARGE SCALE GENOMIC DNA]</scope>
</reference>
<evidence type="ECO:0000313" key="7">
    <source>
        <dbReference type="EMBL" id="QQZ00504.1"/>
    </source>
</evidence>
<dbReference type="KEGG" id="vg:935364"/>
<reference evidence="13 14" key="3">
    <citation type="submission" date="2020-03" db="EMBL/GenBank/DDBJ databases">
        <authorList>
            <person name="Kayansamruaj P."/>
        </authorList>
    </citation>
    <scope>NUCLEOTIDE SEQUENCE [LARGE SCALE GENOMIC DNA]</scope>
    <source>
        <strain evidence="7">KU1</strain>
        <strain evidence="8">KU2</strain>
    </source>
</reference>
<evidence type="ECO:0000313" key="14">
    <source>
        <dbReference type="Proteomes" id="UP000596428"/>
    </source>
</evidence>
<evidence type="ECO:0000313" key="12">
    <source>
        <dbReference type="Proteomes" id="UP000595028"/>
    </source>
</evidence>
<dbReference type="Proteomes" id="UP000693973">
    <property type="component" value="Segment"/>
</dbReference>
<evidence type="ECO:0000313" key="4">
    <source>
        <dbReference type="EMBL" id="AMM04464.1"/>
    </source>
</evidence>
<evidence type="ECO:0000313" key="6">
    <source>
        <dbReference type="EMBL" id="QPO16419.1"/>
    </source>
</evidence>
<dbReference type="Proteomes" id="UP000595028">
    <property type="component" value="Segment"/>
</dbReference>
<feature type="domain" description="FIIND" evidence="3">
    <location>
        <begin position="12"/>
        <end position="73"/>
    </location>
</feature>
<dbReference type="EMBL" id="MT128666">
    <property type="protein sequence ID" value="QQZ00504.1"/>
    <property type="molecule type" value="Genomic_DNA"/>
</dbReference>
<reference evidence="5" key="4">
    <citation type="submission" date="2020-11" db="EMBL/GenBank/DDBJ databases">
        <title>Complete Genome Sequences of Infectious Spleen and Kidney Necrosis Virus Isolated from Farmed Albino Rainbow Sharks Epalzeorhynchos frenatus in the United States.</title>
        <authorList>
            <person name="Koda S.A."/>
            <person name="Subramaniam K."/>
            <person name="Pouder D.B."/>
            <person name="Yanong R.P."/>
            <person name="Frasca S. Jr"/>
            <person name="Popov V.L."/>
            <person name="Waltzek T.B."/>
        </authorList>
    </citation>
    <scope>NUCLEOTIDE SEQUENCE</scope>
    <source>
        <strain evidence="5">EFIV-2018</strain>
        <strain evidence="6">EFIV-2019</strain>
    </source>
</reference>
<evidence type="ECO:0000313" key="9">
    <source>
        <dbReference type="EMBL" id="QXE50744.1"/>
    </source>
</evidence>
<organismHost>
    <name type="scientific">Siniperca chuatsi</name>
    <name type="common">Mandarin fish</name>
    <dbReference type="NCBI Taxonomy" id="119488"/>
</organismHost>
<dbReference type="RefSeq" id="NP_612274.1">
    <property type="nucleotide sequence ID" value="NC_003494.1"/>
</dbReference>
<dbReference type="EMBL" id="MT128667">
    <property type="protein sequence ID" value="QQZ00600.1"/>
    <property type="molecule type" value="Genomic_DNA"/>
</dbReference>
<protein>
    <submittedName>
        <fullName evidence="9">ORF051</fullName>
    </submittedName>
    <submittedName>
        <fullName evidence="4">ORF059L</fullName>
    </submittedName>
</protein>
<dbReference type="EMBL" id="MW464172">
    <property type="protein sequence ID" value="QXE50744.1"/>
    <property type="molecule type" value="Genomic_DNA"/>
</dbReference>
<dbReference type="Proteomes" id="UP000693957">
    <property type="component" value="Segment"/>
</dbReference>
<dbReference type="Pfam" id="PF13553">
    <property type="entry name" value="FIIND"/>
    <property type="match status" value="1"/>
</dbReference>
<sequence>MSAFMPICVLNNLYTYTAPSYGRWQCQITKLVFTTSAATQITYWRIAWGDVAEGRCPASSLYRVHCNCLTGVGVVHCYRDRTDSKLVWECNGSGDYNIGLTVPDVLHCEAYAFVSVCRTSPTTARIYIRPINDIVSIVTMCHVTCSVCCY</sequence>
<dbReference type="EMBL" id="MW273353">
    <property type="protein sequence ID" value="QPO16299.1"/>
    <property type="molecule type" value="Genomic_DNA"/>
</dbReference>
<dbReference type="EMBL" id="KT781098">
    <property type="protein sequence ID" value="AMM04464.1"/>
    <property type="molecule type" value="Genomic_DNA"/>
</dbReference>
<reference evidence="9" key="6">
    <citation type="journal article" date="2021" name="Aquac Rep">
        <title>Outbreak investigation attributes Infectious spleen and kidney necrosis virus as a necessary cause of a mortality epidemic in farmed grouper (Epinephelus spp.) in Bali, Indonesia.</title>
        <authorList>
            <person name="Fusianto C."/>
            <person name="Hick P.M."/>
            <person name="Murwantoko"/>
            <person name="Herlambang A."/>
            <person name="Whittington R.J."/>
            <person name="Becker J.A."/>
        </authorList>
    </citation>
    <scope>NUCLEOTIDE SEQUENCE</scope>
    <source>
        <strain evidence="10">Bali/ Hybrid-grouper/2016/SVC-18-072</strain>
        <strain evidence="9">Bali/Hybrid-grouper/2016/SVC-18-009</strain>
    </source>
</reference>
<evidence type="ECO:0000313" key="11">
    <source>
        <dbReference type="Proteomes" id="UP000152407"/>
    </source>
</evidence>
<dbReference type="EMBL" id="MW273354">
    <property type="protein sequence ID" value="QPO16419.1"/>
    <property type="molecule type" value="Genomic_DNA"/>
</dbReference>
<keyword evidence="2" id="KW-0963">Cytoplasm</keyword>
<evidence type="ECO:0000313" key="8">
    <source>
        <dbReference type="EMBL" id="QQZ00600.1"/>
    </source>
</evidence>
<dbReference type="Proteomes" id="UP000152407">
    <property type="component" value="Segment"/>
</dbReference>
<evidence type="ECO:0000313" key="5">
    <source>
        <dbReference type="EMBL" id="QPO16299.1"/>
    </source>
</evidence>
<evidence type="ECO:0000313" key="10">
    <source>
        <dbReference type="EMBL" id="QXE50866.1"/>
    </source>
</evidence>
<reference evidence="4" key="2">
    <citation type="submission" date="2015-09" db="EMBL/GenBank/DDBJ databases">
        <authorList>
            <person name="Jackson K.R."/>
            <person name="Lunt B.L."/>
            <person name="Fisher J.N.B."/>
            <person name="Gardner A.V."/>
            <person name="Bailey M.E."/>
            <person name="Deus L.M."/>
            <person name="Earl A.S."/>
            <person name="Gibby P.D."/>
            <person name="Hartmann K.A."/>
            <person name="Liu J.E."/>
            <person name="Manci A.M."/>
            <person name="Nielsen D.A."/>
            <person name="Solomon M.B."/>
            <person name="Breakwell D.P."/>
            <person name="Burnett S.H."/>
            <person name="Grose J.H."/>
        </authorList>
    </citation>
    <scope>NUCLEOTIDE SEQUENCE [LARGE SCALE GENOMIC DNA]</scope>
    <source>
        <strain evidence="4">RSIV-Ku</strain>
    </source>
</reference>
<organism evidence="4 11">
    <name type="scientific">Infectious spleen and kidney necrosis virus</name>
    <name type="common">ISKNV</name>
    <dbReference type="NCBI Taxonomy" id="180170"/>
    <lineage>
        <taxon>Viruses</taxon>
        <taxon>Varidnaviria</taxon>
        <taxon>Bamfordvirae</taxon>
        <taxon>Nucleocytoviricota</taxon>
        <taxon>Megaviricetes</taxon>
        <taxon>Pimascovirales</taxon>
        <taxon>Pimascovirales incertae sedis</taxon>
        <taxon>Iridoviridae</taxon>
        <taxon>Alphairidovirinae</taxon>
        <taxon>Megalocytivirus</taxon>
        <taxon>Megalocytivirus pagrus1</taxon>
    </lineage>
</organism>
<name>A0A140G0N1_ISKNV</name>
<evidence type="ECO:0000313" key="13">
    <source>
        <dbReference type="Proteomes" id="UP000596309"/>
    </source>
</evidence>
<proteinExistence type="predicted"/>
<dbReference type="Proteomes" id="UP000594914">
    <property type="component" value="Genome"/>
</dbReference>
<accession>A0A140G0N1</accession>
<gene>
    <name evidence="9" type="primary">51</name>
    <name evidence="5" type="synonym">ORF51</name>
    <name evidence="7" type="ORF">IJGMMPBP_00051</name>
    <name evidence="8" type="ORF">NIDBEMMG_00025</name>
</gene>
<reference evidence="12" key="5">
    <citation type="submission" date="2020-11" db="EMBL/GenBank/DDBJ databases">
        <title>Complete Genome Sequences of Infectious Spleen and Kidney Necrosis Virus Isolated from Farmed Albino Rainbow Sharks Epalzeorhynchos frenatus in the United States.</title>
        <authorList>
            <person name="Koda S.A."/>
            <person name="Subramaniam K."/>
            <person name="Pouder D.B."/>
            <person name="Yanong R.P."/>
            <person name="Frasca S.Jr."/>
            <person name="Popov V.L."/>
            <person name="Waltzek T.B."/>
        </authorList>
    </citation>
    <scope>NUCLEOTIDE SEQUENCE [LARGE SCALE GENOMIC DNA]</scope>
</reference>
<evidence type="ECO:0000256" key="1">
    <source>
        <dbReference type="ARBA" id="ARBA00004514"/>
    </source>
</evidence>
<evidence type="ECO:0000259" key="3">
    <source>
        <dbReference type="Pfam" id="PF13553"/>
    </source>
</evidence>
<dbReference type="EMBL" id="MW557381">
    <property type="protein sequence ID" value="QXE50866.1"/>
    <property type="molecule type" value="Genomic_DNA"/>
</dbReference>
<reference evidence="9" key="7">
    <citation type="submission" date="2021-01" db="EMBL/GenBank/DDBJ databases">
        <authorList>
            <person name="Fusianto C.K."/>
            <person name="Hick P.M."/>
            <person name="Murwantoko M."/>
            <person name="Herlambang A."/>
            <person name="Whittington R.J."/>
            <person name="Becker J.A."/>
        </authorList>
    </citation>
    <scope>NUCLEOTIDE SEQUENCE</scope>
    <source>
        <strain evidence="10">Bali/ Hybrid-grouper/2016/SVC-18-072</strain>
        <strain evidence="9">Bali/Hybrid-grouper/2016/SVC-18-009</strain>
    </source>
</reference>
<dbReference type="Proteomes" id="UP000596428">
    <property type="component" value="Segment"/>
</dbReference>
<dbReference type="InterPro" id="IPR025307">
    <property type="entry name" value="FIIND_dom"/>
</dbReference>
<organismHost>
    <name type="scientific">Synchiropus splendidus</name>
    <name type="common">Mandarinfish</name>
    <name type="synonym">Callionymus splendidus</name>
    <dbReference type="NCBI Taxonomy" id="270530"/>
</organismHost>
<dbReference type="Proteomes" id="UP000596309">
    <property type="component" value="Segment"/>
</dbReference>